<gene>
    <name evidence="2" type="ORF">Q8A67_015492</name>
</gene>
<proteinExistence type="predicted"/>
<dbReference type="SMART" id="SM00192">
    <property type="entry name" value="LDLa"/>
    <property type="match status" value="1"/>
</dbReference>
<dbReference type="CDD" id="cd00112">
    <property type="entry name" value="LDLa"/>
    <property type="match status" value="1"/>
</dbReference>
<sequence>MQAADYPATNNNTECKFHCTNGRCLKLLSLICNHLNECGDNSDEEHCPAAVPPPPDTIQCKSIRPPLSQRHICISDSRYCISAGEATVENYSPPVKLLFRKV</sequence>
<evidence type="ECO:0000313" key="3">
    <source>
        <dbReference type="Proteomes" id="UP001187343"/>
    </source>
</evidence>
<dbReference type="Pfam" id="PF00057">
    <property type="entry name" value="Ldl_recept_a"/>
    <property type="match status" value="1"/>
</dbReference>
<protein>
    <submittedName>
        <fullName evidence="2">Uncharacterized protein</fullName>
    </submittedName>
</protein>
<dbReference type="Gene3D" id="4.10.400.10">
    <property type="entry name" value="Low-density Lipoprotein Receptor"/>
    <property type="match status" value="1"/>
</dbReference>
<evidence type="ECO:0000313" key="2">
    <source>
        <dbReference type="EMBL" id="KAK2887264.1"/>
    </source>
</evidence>
<dbReference type="InterPro" id="IPR036055">
    <property type="entry name" value="LDL_receptor-like_sf"/>
</dbReference>
<feature type="disulfide bond" evidence="1">
    <location>
        <begin position="32"/>
        <end position="47"/>
    </location>
</feature>
<dbReference type="PROSITE" id="PS01209">
    <property type="entry name" value="LDLRA_1"/>
    <property type="match status" value="1"/>
</dbReference>
<dbReference type="AlphaFoldDB" id="A0AA88PMH8"/>
<keyword evidence="1" id="KW-1015">Disulfide bond</keyword>
<dbReference type="InterPro" id="IPR002172">
    <property type="entry name" value="LDrepeatLR_classA_rpt"/>
</dbReference>
<name>A0AA88PMH8_9TELE</name>
<organism evidence="2 3">
    <name type="scientific">Cirrhinus molitorella</name>
    <name type="common">mud carp</name>
    <dbReference type="NCBI Taxonomy" id="172907"/>
    <lineage>
        <taxon>Eukaryota</taxon>
        <taxon>Metazoa</taxon>
        <taxon>Chordata</taxon>
        <taxon>Craniata</taxon>
        <taxon>Vertebrata</taxon>
        <taxon>Euteleostomi</taxon>
        <taxon>Actinopterygii</taxon>
        <taxon>Neopterygii</taxon>
        <taxon>Teleostei</taxon>
        <taxon>Ostariophysi</taxon>
        <taxon>Cypriniformes</taxon>
        <taxon>Cyprinidae</taxon>
        <taxon>Labeoninae</taxon>
        <taxon>Labeonini</taxon>
        <taxon>Cirrhinus</taxon>
    </lineage>
</organism>
<dbReference type="PROSITE" id="PS50068">
    <property type="entry name" value="LDLRA_2"/>
    <property type="match status" value="1"/>
</dbReference>
<accession>A0AA88PMH8</accession>
<dbReference type="SUPFAM" id="SSF57424">
    <property type="entry name" value="LDL receptor-like module"/>
    <property type="match status" value="1"/>
</dbReference>
<evidence type="ECO:0000256" key="1">
    <source>
        <dbReference type="PROSITE-ProRule" id="PRU00124"/>
    </source>
</evidence>
<dbReference type="InterPro" id="IPR023415">
    <property type="entry name" value="LDLR_class-A_CS"/>
</dbReference>
<comment type="caution">
    <text evidence="1">Lacks conserved residue(s) required for the propagation of feature annotation.</text>
</comment>
<dbReference type="EMBL" id="JAUYZG010000015">
    <property type="protein sequence ID" value="KAK2887264.1"/>
    <property type="molecule type" value="Genomic_DNA"/>
</dbReference>
<reference evidence="2" key="1">
    <citation type="submission" date="2023-08" db="EMBL/GenBank/DDBJ databases">
        <title>Chromosome-level Genome Assembly of mud carp (Cirrhinus molitorella).</title>
        <authorList>
            <person name="Liu H."/>
        </authorList>
    </citation>
    <scope>NUCLEOTIDE SEQUENCE</scope>
    <source>
        <strain evidence="2">Prfri</strain>
        <tissue evidence="2">Muscle</tissue>
    </source>
</reference>
<keyword evidence="3" id="KW-1185">Reference proteome</keyword>
<comment type="caution">
    <text evidence="2">The sequence shown here is derived from an EMBL/GenBank/DDBJ whole genome shotgun (WGS) entry which is preliminary data.</text>
</comment>
<dbReference type="Proteomes" id="UP001187343">
    <property type="component" value="Unassembled WGS sequence"/>
</dbReference>